<proteinExistence type="predicted"/>
<keyword evidence="2" id="KW-1185">Reference proteome</keyword>
<reference evidence="1" key="1">
    <citation type="submission" date="2021-03" db="EMBL/GenBank/DDBJ databases">
        <title>Antimicrobial resistance genes in bacteria isolated from Japanese honey, and their potential for conferring macrolide and lincosamide resistance in the American foulbrood pathogen Paenibacillus larvae.</title>
        <authorList>
            <person name="Okamoto M."/>
            <person name="Kumagai M."/>
            <person name="Kanamori H."/>
            <person name="Takamatsu D."/>
        </authorList>
    </citation>
    <scope>NUCLEOTIDE SEQUENCE</scope>
    <source>
        <strain evidence="1">J2TS6</strain>
    </source>
</reference>
<dbReference type="Proteomes" id="UP000679779">
    <property type="component" value="Unassembled WGS sequence"/>
</dbReference>
<accession>A0A919XDM7</accession>
<dbReference type="EMBL" id="BORQ01000001">
    <property type="protein sequence ID" value="GIO29085.1"/>
    <property type="molecule type" value="Genomic_DNA"/>
</dbReference>
<dbReference type="AlphaFoldDB" id="A0A919XDM7"/>
<sequence length="59" mass="6675">METLNRISGMRDARRSPVLFICLFSEGCVRFIGDIVQSGTEMKKMDSDTLCEMKGRANE</sequence>
<organism evidence="1 2">
    <name type="scientific">Paenibacillus albilobatus</name>
    <dbReference type="NCBI Taxonomy" id="2716884"/>
    <lineage>
        <taxon>Bacteria</taxon>
        <taxon>Bacillati</taxon>
        <taxon>Bacillota</taxon>
        <taxon>Bacilli</taxon>
        <taxon>Bacillales</taxon>
        <taxon>Paenibacillaceae</taxon>
        <taxon>Paenibacillus</taxon>
    </lineage>
</organism>
<comment type="caution">
    <text evidence="1">The sequence shown here is derived from an EMBL/GenBank/DDBJ whole genome shotgun (WGS) entry which is preliminary data.</text>
</comment>
<evidence type="ECO:0000313" key="2">
    <source>
        <dbReference type="Proteomes" id="UP000679779"/>
    </source>
</evidence>
<name>A0A919XDM7_9BACL</name>
<evidence type="ECO:0000313" key="1">
    <source>
        <dbReference type="EMBL" id="GIO29085.1"/>
    </source>
</evidence>
<protein>
    <submittedName>
        <fullName evidence="1">Uncharacterized protein</fullName>
    </submittedName>
</protein>
<gene>
    <name evidence="1" type="ORF">J2TS6_02260</name>
</gene>